<evidence type="ECO:0000313" key="12">
    <source>
        <dbReference type="EMBL" id="KAG5670135.1"/>
    </source>
</evidence>
<feature type="compositionally biased region" description="Polar residues" evidence="9">
    <location>
        <begin position="182"/>
        <end position="194"/>
    </location>
</feature>
<keyword evidence="5 7" id="KW-0371">Homeobox</keyword>
<evidence type="ECO:0000256" key="3">
    <source>
        <dbReference type="ARBA" id="ARBA00022473"/>
    </source>
</evidence>
<keyword evidence="13" id="KW-1185">Reference proteome</keyword>
<comment type="subcellular location">
    <subcellularLocation>
        <location evidence="1 7 8">Nucleus</location>
    </subcellularLocation>
</comment>
<evidence type="ECO:0000256" key="8">
    <source>
        <dbReference type="RuleBase" id="RU000682"/>
    </source>
</evidence>
<gene>
    <name evidence="12" type="ORF">PVAND_000417</name>
</gene>
<proteinExistence type="inferred from homology"/>
<dbReference type="Pfam" id="PF00046">
    <property type="entry name" value="Homeodomain"/>
    <property type="match status" value="1"/>
</dbReference>
<dbReference type="OrthoDB" id="6159439at2759"/>
<dbReference type="FunFam" id="1.10.10.60:FF:000101">
    <property type="entry name" value="NK2 homeobox 8"/>
    <property type="match status" value="1"/>
</dbReference>
<dbReference type="SUPFAM" id="SSF46689">
    <property type="entry name" value="Homeodomain-like"/>
    <property type="match status" value="1"/>
</dbReference>
<keyword evidence="3" id="KW-0217">Developmental protein</keyword>
<dbReference type="PROSITE" id="PS00027">
    <property type="entry name" value="HOMEOBOX_1"/>
    <property type="match status" value="1"/>
</dbReference>
<dbReference type="SMART" id="SM00389">
    <property type="entry name" value="HOX"/>
    <property type="match status" value="1"/>
</dbReference>
<sequence length="580" mass="65757">MKKFFLLLFCGFFVVAFSANIPVVKEIENVDEFVKEPSENVENIDFKAGLHHGLIKQKIKDKLNNKYNKSPSTLTWSFTIPSFPTFPTTSSTSSTSTTTSTTTTTTPTTTTTTTPSTTTTTTTPTTTTTTTTTTPTTTTTTPSTTTTTTPTTTTTTPTTTTTTTTPATTAAVATKVDKKIDSPQSSPKQLSSTDDNSKMTPAASPPAALPSWAPILFPPWNASLFYPAALRSLPNFLESMKLPTTVNNSSINTKPSSGFHICDILELNKEKKEPEIKRDEELDEKSCDEDEDEIQTATIKRRHSPSPNSQHENEENNNQEENSQDSSSKSKKKHKENDQNQQQQQILNDTIHQYSSHLFQNHPAMRPWFNSNVFHHQNAATATENLSPINELTELSYGNLHSRHHQSMLEKNRKYFQHLQQQLHHQQQQQQQAEISARSESYPSDTEDDHVDIEEDDENGEIIEMDDDEHEHNHTGDNSTGTSGIINKKRKRRVLFSKAQTFELERRFRQQRYLSAPEREHLASLIRLTPTQVKIWFQNHRYKTKRAAHEKGMEHHHHVIIIRVQPIVAYIHQDVSLFRC</sequence>
<comment type="similarity">
    <text evidence="2">Belongs to the NK-2 homeobox family.</text>
</comment>
<evidence type="ECO:0000259" key="11">
    <source>
        <dbReference type="PROSITE" id="PS50071"/>
    </source>
</evidence>
<dbReference type="Proteomes" id="UP001107558">
    <property type="component" value="Chromosome 3"/>
</dbReference>
<dbReference type="PROSITE" id="PS50071">
    <property type="entry name" value="HOMEOBOX_2"/>
    <property type="match status" value="1"/>
</dbReference>
<evidence type="ECO:0000256" key="6">
    <source>
        <dbReference type="ARBA" id="ARBA00023242"/>
    </source>
</evidence>
<dbReference type="GO" id="GO:0005634">
    <property type="term" value="C:nucleus"/>
    <property type="evidence" value="ECO:0007669"/>
    <property type="project" value="UniProtKB-SubCell"/>
</dbReference>
<feature type="compositionally biased region" description="Low complexity" evidence="9">
    <location>
        <begin position="87"/>
        <end position="169"/>
    </location>
</feature>
<reference evidence="12" key="1">
    <citation type="submission" date="2021-03" db="EMBL/GenBank/DDBJ databases">
        <title>Chromosome level genome of the anhydrobiotic midge Polypedilum vanderplanki.</title>
        <authorList>
            <person name="Yoshida Y."/>
            <person name="Kikawada T."/>
            <person name="Gusev O."/>
        </authorList>
    </citation>
    <scope>NUCLEOTIDE SEQUENCE</scope>
    <source>
        <strain evidence="12">NIAS01</strain>
        <tissue evidence="12">Whole body or cell culture</tissue>
    </source>
</reference>
<dbReference type="PRINTS" id="PR00024">
    <property type="entry name" value="HOMEOBOX"/>
</dbReference>
<evidence type="ECO:0000256" key="4">
    <source>
        <dbReference type="ARBA" id="ARBA00023125"/>
    </source>
</evidence>
<evidence type="ECO:0000256" key="7">
    <source>
        <dbReference type="PROSITE-ProRule" id="PRU00108"/>
    </source>
</evidence>
<evidence type="ECO:0000256" key="9">
    <source>
        <dbReference type="SAM" id="MobiDB-lite"/>
    </source>
</evidence>
<feature type="domain" description="Homeobox" evidence="11">
    <location>
        <begin position="487"/>
        <end position="547"/>
    </location>
</feature>
<dbReference type="PANTHER" id="PTHR24340">
    <property type="entry name" value="HOMEOBOX PROTEIN NKX"/>
    <property type="match status" value="1"/>
</dbReference>
<dbReference type="CDD" id="cd00086">
    <property type="entry name" value="homeodomain"/>
    <property type="match status" value="1"/>
</dbReference>
<organism evidence="12 13">
    <name type="scientific">Polypedilum vanderplanki</name>
    <name type="common">Sleeping chironomid midge</name>
    <dbReference type="NCBI Taxonomy" id="319348"/>
    <lineage>
        <taxon>Eukaryota</taxon>
        <taxon>Metazoa</taxon>
        <taxon>Ecdysozoa</taxon>
        <taxon>Arthropoda</taxon>
        <taxon>Hexapoda</taxon>
        <taxon>Insecta</taxon>
        <taxon>Pterygota</taxon>
        <taxon>Neoptera</taxon>
        <taxon>Endopterygota</taxon>
        <taxon>Diptera</taxon>
        <taxon>Nematocera</taxon>
        <taxon>Chironomoidea</taxon>
        <taxon>Chironomidae</taxon>
        <taxon>Chironominae</taxon>
        <taxon>Polypedilum</taxon>
        <taxon>Polypedilum</taxon>
    </lineage>
</organism>
<feature type="signal peptide" evidence="10">
    <location>
        <begin position="1"/>
        <end position="18"/>
    </location>
</feature>
<dbReference type="Gene3D" id="1.10.10.60">
    <property type="entry name" value="Homeodomain-like"/>
    <property type="match status" value="1"/>
</dbReference>
<feature type="region of interest" description="Disordered" evidence="9">
    <location>
        <begin position="87"/>
        <end position="206"/>
    </location>
</feature>
<dbReference type="InterPro" id="IPR050394">
    <property type="entry name" value="Homeobox_NK-like"/>
</dbReference>
<evidence type="ECO:0000313" key="13">
    <source>
        <dbReference type="Proteomes" id="UP001107558"/>
    </source>
</evidence>
<evidence type="ECO:0000256" key="5">
    <source>
        <dbReference type="ARBA" id="ARBA00023155"/>
    </source>
</evidence>
<dbReference type="PANTHER" id="PTHR24340:SF82">
    <property type="entry name" value="HOMEOBOX PROTEIN VND"/>
    <property type="match status" value="1"/>
</dbReference>
<dbReference type="GO" id="GO:0030154">
    <property type="term" value="P:cell differentiation"/>
    <property type="evidence" value="ECO:0007669"/>
    <property type="project" value="TreeGrafter"/>
</dbReference>
<dbReference type="GO" id="GO:0000978">
    <property type="term" value="F:RNA polymerase II cis-regulatory region sequence-specific DNA binding"/>
    <property type="evidence" value="ECO:0007669"/>
    <property type="project" value="TreeGrafter"/>
</dbReference>
<name>A0A9J6BKK2_POLVA</name>
<feature type="DNA-binding region" description="Homeobox" evidence="7">
    <location>
        <begin position="489"/>
        <end position="548"/>
    </location>
</feature>
<feature type="compositionally biased region" description="Low complexity" evidence="9">
    <location>
        <begin position="418"/>
        <end position="432"/>
    </location>
</feature>
<evidence type="ECO:0000256" key="10">
    <source>
        <dbReference type="SAM" id="SignalP"/>
    </source>
</evidence>
<evidence type="ECO:0000256" key="1">
    <source>
        <dbReference type="ARBA" id="ARBA00004123"/>
    </source>
</evidence>
<feature type="compositionally biased region" description="Acidic residues" evidence="9">
    <location>
        <begin position="281"/>
        <end position="294"/>
    </location>
</feature>
<accession>A0A9J6BKK2</accession>
<protein>
    <recommendedName>
        <fullName evidence="11">Homeobox domain-containing protein</fullName>
    </recommendedName>
</protein>
<keyword evidence="10" id="KW-0732">Signal</keyword>
<dbReference type="InterPro" id="IPR017970">
    <property type="entry name" value="Homeobox_CS"/>
</dbReference>
<dbReference type="InterPro" id="IPR001356">
    <property type="entry name" value="HD"/>
</dbReference>
<comment type="caution">
    <text evidence="12">The sequence shown here is derived from an EMBL/GenBank/DDBJ whole genome shotgun (WGS) entry which is preliminary data.</text>
</comment>
<keyword evidence="6 7" id="KW-0539">Nucleus</keyword>
<feature type="chain" id="PRO_5039947146" description="Homeobox domain-containing protein" evidence="10">
    <location>
        <begin position="19"/>
        <end position="580"/>
    </location>
</feature>
<feature type="region of interest" description="Disordered" evidence="9">
    <location>
        <begin position="418"/>
        <end position="451"/>
    </location>
</feature>
<feature type="region of interest" description="Disordered" evidence="9">
    <location>
        <begin position="275"/>
        <end position="343"/>
    </location>
</feature>
<evidence type="ECO:0000256" key="2">
    <source>
        <dbReference type="ARBA" id="ARBA00005661"/>
    </source>
</evidence>
<keyword evidence="4 7" id="KW-0238">DNA-binding</keyword>
<dbReference type="EMBL" id="JADBJN010000003">
    <property type="protein sequence ID" value="KAG5670135.1"/>
    <property type="molecule type" value="Genomic_DNA"/>
</dbReference>
<dbReference type="InterPro" id="IPR020479">
    <property type="entry name" value="HD_metazoa"/>
</dbReference>
<dbReference type="InterPro" id="IPR009057">
    <property type="entry name" value="Homeodomain-like_sf"/>
</dbReference>
<dbReference type="AlphaFoldDB" id="A0A9J6BKK2"/>
<dbReference type="GO" id="GO:0000981">
    <property type="term" value="F:DNA-binding transcription factor activity, RNA polymerase II-specific"/>
    <property type="evidence" value="ECO:0007669"/>
    <property type="project" value="InterPro"/>
</dbReference>